<comment type="caution">
    <text evidence="1">The sequence shown here is derived from an EMBL/GenBank/DDBJ whole genome shotgun (WGS) entry which is preliminary data.</text>
</comment>
<proteinExistence type="predicted"/>
<gene>
    <name evidence="1" type="ORF">LCGC14_2871030</name>
</gene>
<name>A0A0F8YPL5_9ZZZZ</name>
<reference evidence="1" key="1">
    <citation type="journal article" date="2015" name="Nature">
        <title>Complex archaea that bridge the gap between prokaryotes and eukaryotes.</title>
        <authorList>
            <person name="Spang A."/>
            <person name="Saw J.H."/>
            <person name="Jorgensen S.L."/>
            <person name="Zaremba-Niedzwiedzka K."/>
            <person name="Martijn J."/>
            <person name="Lind A.E."/>
            <person name="van Eijk R."/>
            <person name="Schleper C."/>
            <person name="Guy L."/>
            <person name="Ettema T.J."/>
        </authorList>
    </citation>
    <scope>NUCLEOTIDE SEQUENCE</scope>
</reference>
<accession>A0A0F8YPL5</accession>
<protein>
    <recommendedName>
        <fullName evidence="2">LicD family protein</fullName>
    </recommendedName>
</protein>
<evidence type="ECO:0008006" key="2">
    <source>
        <dbReference type="Google" id="ProtNLM"/>
    </source>
</evidence>
<organism evidence="1">
    <name type="scientific">marine sediment metagenome</name>
    <dbReference type="NCBI Taxonomy" id="412755"/>
    <lineage>
        <taxon>unclassified sequences</taxon>
        <taxon>metagenomes</taxon>
        <taxon>ecological metagenomes</taxon>
    </lineage>
</organism>
<dbReference type="AlphaFoldDB" id="A0A0F8YPL5"/>
<sequence length="182" mass="21431">MNYFSYDVYDFITVDLIDAEVELKEVCDTLYKQGVKHWVSSGTLLGIYRDGKFLKGDTDIDIGIMTDKVPIIEGYEIRTIKIIGEVMQVIYKSPRNVAVDLTWFYEDGDNIISKNIVNRDVQGTWVKPKKMFESLDEVEFKGNRYPCPSPEQYFPMRFINWRTPMPREGKDWWSFTGEMWCM</sequence>
<dbReference type="EMBL" id="LAZR01055740">
    <property type="protein sequence ID" value="KKK75705.1"/>
    <property type="molecule type" value="Genomic_DNA"/>
</dbReference>
<dbReference type="GO" id="GO:0009100">
    <property type="term" value="P:glycoprotein metabolic process"/>
    <property type="evidence" value="ECO:0007669"/>
    <property type="project" value="UniProtKB-ARBA"/>
</dbReference>
<dbReference type="Gene3D" id="3.30.460.40">
    <property type="match status" value="1"/>
</dbReference>
<evidence type="ECO:0000313" key="1">
    <source>
        <dbReference type="EMBL" id="KKK75705.1"/>
    </source>
</evidence>